<keyword evidence="4" id="KW-1185">Reference proteome</keyword>
<feature type="region of interest" description="Disordered" evidence="1">
    <location>
        <begin position="276"/>
        <end position="305"/>
    </location>
</feature>
<evidence type="ECO:0000313" key="4">
    <source>
        <dbReference type="Proteomes" id="UP000186922"/>
    </source>
</evidence>
<feature type="region of interest" description="Disordered" evidence="1">
    <location>
        <begin position="347"/>
        <end position="369"/>
    </location>
</feature>
<feature type="compositionally biased region" description="Low complexity" evidence="1">
    <location>
        <begin position="278"/>
        <end position="305"/>
    </location>
</feature>
<feature type="region of interest" description="Disordered" evidence="1">
    <location>
        <begin position="465"/>
        <end position="535"/>
    </location>
</feature>
<protein>
    <submittedName>
        <fullName evidence="3">Uncharacterized protein</fullName>
    </submittedName>
</protein>
<reference evidence="3 4" key="1">
    <citation type="journal article" date="2016" name="Nat. Commun.">
        <title>Extremotolerant tardigrade genome and improved radiotolerance of human cultured cells by tardigrade-unique protein.</title>
        <authorList>
            <person name="Hashimoto T."/>
            <person name="Horikawa D.D."/>
            <person name="Saito Y."/>
            <person name="Kuwahara H."/>
            <person name="Kozuka-Hata H."/>
            <person name="Shin-I T."/>
            <person name="Minakuchi Y."/>
            <person name="Ohishi K."/>
            <person name="Motoyama A."/>
            <person name="Aizu T."/>
            <person name="Enomoto A."/>
            <person name="Kondo K."/>
            <person name="Tanaka S."/>
            <person name="Hara Y."/>
            <person name="Koshikawa S."/>
            <person name="Sagara H."/>
            <person name="Miura T."/>
            <person name="Yokobori S."/>
            <person name="Miyagawa K."/>
            <person name="Suzuki Y."/>
            <person name="Kubo T."/>
            <person name="Oyama M."/>
            <person name="Kohara Y."/>
            <person name="Fujiyama A."/>
            <person name="Arakawa K."/>
            <person name="Katayama T."/>
            <person name="Toyoda A."/>
            <person name="Kunieda T."/>
        </authorList>
    </citation>
    <scope>NUCLEOTIDE SEQUENCE [LARGE SCALE GENOMIC DNA]</scope>
    <source>
        <strain evidence="3 4">YOKOZUNA-1</strain>
    </source>
</reference>
<gene>
    <name evidence="3" type="primary">RvY_18126-1</name>
    <name evidence="3" type="synonym">RvY_18126.1</name>
    <name evidence="3" type="ORF">RvY_18126</name>
</gene>
<evidence type="ECO:0000313" key="3">
    <source>
        <dbReference type="EMBL" id="GAV08439.1"/>
    </source>
</evidence>
<evidence type="ECO:0000256" key="2">
    <source>
        <dbReference type="SAM" id="SignalP"/>
    </source>
</evidence>
<dbReference type="AlphaFoldDB" id="A0A1D1WAP0"/>
<feature type="signal peptide" evidence="2">
    <location>
        <begin position="1"/>
        <end position="37"/>
    </location>
</feature>
<comment type="caution">
    <text evidence="3">The sequence shown here is derived from an EMBL/GenBank/DDBJ whole genome shotgun (WGS) entry which is preliminary data.</text>
</comment>
<feature type="compositionally biased region" description="Basic residues" evidence="1">
    <location>
        <begin position="524"/>
        <end position="535"/>
    </location>
</feature>
<dbReference type="Proteomes" id="UP000186922">
    <property type="component" value="Unassembled WGS sequence"/>
</dbReference>
<proteinExistence type="predicted"/>
<organism evidence="3 4">
    <name type="scientific">Ramazzottius varieornatus</name>
    <name type="common">Water bear</name>
    <name type="synonym">Tardigrade</name>
    <dbReference type="NCBI Taxonomy" id="947166"/>
    <lineage>
        <taxon>Eukaryota</taxon>
        <taxon>Metazoa</taxon>
        <taxon>Ecdysozoa</taxon>
        <taxon>Tardigrada</taxon>
        <taxon>Eutardigrada</taxon>
        <taxon>Parachela</taxon>
        <taxon>Hypsibioidea</taxon>
        <taxon>Ramazzottiidae</taxon>
        <taxon>Ramazzottius</taxon>
    </lineage>
</organism>
<keyword evidence="2" id="KW-0732">Signal</keyword>
<sequence>MMCSTWTSLRTIVTRWSAARSSLLFCLLCLIFSRTLAQPSNSRTQWPSRNHPTSHPHMGAETLVSILQERGDPAAESNAHRLTLSLQTASRFITDVLERSIADTLGSTVTAREHLFYSLQSVKNDSAGMVELVESSSATVAEAAKKAKQEMNEAIRTSLHHLAESIKIILRALPPSPLNEQRLLTIIDGAQYRMEIVVENAGQRIRQALHSYRGHLLKVDKDSGQLMVDGPSTQQATDVLKHVIQASQTQIEGAVLAGTSFVLARLRSYLAGEPLADTSSSTLSPHPLTTSLATFPPSTTTAATTSQLPSTMGLHDHVMEDPQHEEVSSTLTSLSSGATEAPMVINTSSSSGAQLGSADGATTGPTSTRLPIAPNSTLEGIHIDQAEQATVAVFDTASRWPAFNENTSTTASTMDSSALGPAFSWQDDLLMSFPTRNDSATSTPSMADDDMAGWPVVRQATTKRFLPFTKDSKTSSSAARTRRSTGLSRPAASLPSEGDKVVKRNTRPASRRDTTSPSTTQTLIRRRIPYHLRPI</sequence>
<dbReference type="EMBL" id="BDGG01000017">
    <property type="protein sequence ID" value="GAV08439.1"/>
    <property type="molecule type" value="Genomic_DNA"/>
</dbReference>
<dbReference type="OrthoDB" id="10498727at2759"/>
<evidence type="ECO:0000256" key="1">
    <source>
        <dbReference type="SAM" id="MobiDB-lite"/>
    </source>
</evidence>
<accession>A0A1D1WAP0</accession>
<name>A0A1D1WAP0_RAMVA</name>
<feature type="chain" id="PRO_5008899348" evidence="2">
    <location>
        <begin position="38"/>
        <end position="535"/>
    </location>
</feature>
<feature type="compositionally biased region" description="Low complexity" evidence="1">
    <location>
        <begin position="474"/>
        <end position="489"/>
    </location>
</feature>